<comment type="subcellular location">
    <subcellularLocation>
        <location evidence="1">Membrane</location>
        <topology evidence="1">Multi-pass membrane protein</topology>
    </subcellularLocation>
</comment>
<dbReference type="InterPro" id="IPR017871">
    <property type="entry name" value="ABC_transporter-like_CS"/>
</dbReference>
<evidence type="ECO:0000313" key="11">
    <source>
        <dbReference type="EMBL" id="KAG0457852.1"/>
    </source>
</evidence>
<dbReference type="InterPro" id="IPR003439">
    <property type="entry name" value="ABC_transporter-like_ATP-bd"/>
</dbReference>
<dbReference type="FunFam" id="1.20.1560.10:FF:000096">
    <property type="entry name" value="ABC transporter related"/>
    <property type="match status" value="1"/>
</dbReference>
<evidence type="ECO:0000259" key="9">
    <source>
        <dbReference type="PROSITE" id="PS50893"/>
    </source>
</evidence>
<feature type="domain" description="ABC transmembrane type-1" evidence="10">
    <location>
        <begin position="52"/>
        <end position="296"/>
    </location>
</feature>
<dbReference type="GO" id="GO:0140359">
    <property type="term" value="F:ABC-type transporter activity"/>
    <property type="evidence" value="ECO:0007669"/>
    <property type="project" value="InterPro"/>
</dbReference>
<dbReference type="Gene3D" id="3.40.50.300">
    <property type="entry name" value="P-loop containing nucleotide triphosphate hydrolases"/>
    <property type="match status" value="1"/>
</dbReference>
<dbReference type="PROSITE" id="PS00211">
    <property type="entry name" value="ABC_TRANSPORTER_1"/>
    <property type="match status" value="1"/>
</dbReference>
<dbReference type="Proteomes" id="UP000636800">
    <property type="component" value="Chromosome 12"/>
</dbReference>
<keyword evidence="4" id="KW-0547">Nucleotide-binding</keyword>
<dbReference type="Gene3D" id="1.20.1560.10">
    <property type="entry name" value="ABC transporter type 1, transmembrane domain"/>
    <property type="match status" value="1"/>
</dbReference>
<dbReference type="GO" id="GO:0016020">
    <property type="term" value="C:membrane"/>
    <property type="evidence" value="ECO:0007669"/>
    <property type="project" value="UniProtKB-SubCell"/>
</dbReference>
<feature type="transmembrane region" description="Helical" evidence="8">
    <location>
        <begin position="154"/>
        <end position="172"/>
    </location>
</feature>
<reference evidence="11 12" key="1">
    <citation type="journal article" date="2020" name="Nat. Food">
        <title>A phased Vanilla planifolia genome enables genetic improvement of flavour and production.</title>
        <authorList>
            <person name="Hasing T."/>
            <person name="Tang H."/>
            <person name="Brym M."/>
            <person name="Khazi F."/>
            <person name="Huang T."/>
            <person name="Chambers A.H."/>
        </authorList>
    </citation>
    <scope>NUCLEOTIDE SEQUENCE [LARGE SCALE GENOMIC DNA]</scope>
    <source>
        <tissue evidence="11">Leaf</tissue>
    </source>
</reference>
<dbReference type="InterPro" id="IPR003593">
    <property type="entry name" value="AAA+_ATPase"/>
</dbReference>
<dbReference type="AlphaFoldDB" id="A0A835UDQ8"/>
<evidence type="ECO:0000256" key="7">
    <source>
        <dbReference type="ARBA" id="ARBA00023136"/>
    </source>
</evidence>
<dbReference type="InterPro" id="IPR036640">
    <property type="entry name" value="ABC1_TM_sf"/>
</dbReference>
<evidence type="ECO:0000256" key="4">
    <source>
        <dbReference type="ARBA" id="ARBA00022741"/>
    </source>
</evidence>
<dbReference type="SMART" id="SM00382">
    <property type="entry name" value="AAA"/>
    <property type="match status" value="1"/>
</dbReference>
<evidence type="ECO:0000256" key="1">
    <source>
        <dbReference type="ARBA" id="ARBA00004141"/>
    </source>
</evidence>
<dbReference type="SUPFAM" id="SSF52540">
    <property type="entry name" value="P-loop containing nucleoside triphosphate hydrolases"/>
    <property type="match status" value="1"/>
</dbReference>
<dbReference type="PROSITE" id="PS50893">
    <property type="entry name" value="ABC_TRANSPORTER_2"/>
    <property type="match status" value="1"/>
</dbReference>
<evidence type="ECO:0000256" key="2">
    <source>
        <dbReference type="ARBA" id="ARBA00022448"/>
    </source>
</evidence>
<dbReference type="GO" id="GO:0016887">
    <property type="term" value="F:ATP hydrolysis activity"/>
    <property type="evidence" value="ECO:0007669"/>
    <property type="project" value="InterPro"/>
</dbReference>
<keyword evidence="12" id="KW-1185">Reference proteome</keyword>
<evidence type="ECO:0000259" key="10">
    <source>
        <dbReference type="PROSITE" id="PS50929"/>
    </source>
</evidence>
<keyword evidence="7 8" id="KW-0472">Membrane</keyword>
<evidence type="ECO:0000256" key="3">
    <source>
        <dbReference type="ARBA" id="ARBA00022692"/>
    </source>
</evidence>
<keyword evidence="2" id="KW-0813">Transport</keyword>
<dbReference type="PANTHER" id="PTHR24221">
    <property type="entry name" value="ATP-BINDING CASSETTE SUB-FAMILY B"/>
    <property type="match status" value="1"/>
</dbReference>
<dbReference type="OrthoDB" id="1470350at2759"/>
<dbReference type="FunFam" id="3.40.50.300:FF:001371">
    <property type="entry name" value="ABC transporter ATP-binding protein"/>
    <property type="match status" value="1"/>
</dbReference>
<dbReference type="Pfam" id="PF00664">
    <property type="entry name" value="ABC_membrane"/>
    <property type="match status" value="1"/>
</dbReference>
<accession>A0A835UDQ8</accession>
<proteinExistence type="predicted"/>
<name>A0A835UDQ8_VANPL</name>
<dbReference type="EMBL" id="JADCNL010000012">
    <property type="protein sequence ID" value="KAG0457852.1"/>
    <property type="molecule type" value="Genomic_DNA"/>
</dbReference>
<dbReference type="SUPFAM" id="SSF90123">
    <property type="entry name" value="ABC transporter transmembrane region"/>
    <property type="match status" value="1"/>
</dbReference>
<dbReference type="GO" id="GO:0005524">
    <property type="term" value="F:ATP binding"/>
    <property type="evidence" value="ECO:0007669"/>
    <property type="project" value="UniProtKB-KW"/>
</dbReference>
<organism evidence="11 12">
    <name type="scientific">Vanilla planifolia</name>
    <name type="common">Vanilla</name>
    <dbReference type="NCBI Taxonomy" id="51239"/>
    <lineage>
        <taxon>Eukaryota</taxon>
        <taxon>Viridiplantae</taxon>
        <taxon>Streptophyta</taxon>
        <taxon>Embryophyta</taxon>
        <taxon>Tracheophyta</taxon>
        <taxon>Spermatophyta</taxon>
        <taxon>Magnoliopsida</taxon>
        <taxon>Liliopsida</taxon>
        <taxon>Asparagales</taxon>
        <taxon>Orchidaceae</taxon>
        <taxon>Vanilloideae</taxon>
        <taxon>Vanilleae</taxon>
        <taxon>Vanilla</taxon>
    </lineage>
</organism>
<gene>
    <name evidence="11" type="ORF">HPP92_023009</name>
</gene>
<feature type="transmembrane region" description="Helical" evidence="8">
    <location>
        <begin position="236"/>
        <end position="260"/>
    </location>
</feature>
<dbReference type="CDD" id="cd07346">
    <property type="entry name" value="ABC_6TM_exporters"/>
    <property type="match status" value="1"/>
</dbReference>
<dbReference type="PANTHER" id="PTHR24221:SF630">
    <property type="entry name" value="ABC TRANSPORTER B FAMILY MEMBER 29, CHLOROPLASTIC"/>
    <property type="match status" value="1"/>
</dbReference>
<keyword evidence="5" id="KW-0067">ATP-binding</keyword>
<dbReference type="PROSITE" id="PS50929">
    <property type="entry name" value="ABC_TM1F"/>
    <property type="match status" value="1"/>
</dbReference>
<dbReference type="Pfam" id="PF00005">
    <property type="entry name" value="ABC_tran"/>
    <property type="match status" value="1"/>
</dbReference>
<dbReference type="InterPro" id="IPR039421">
    <property type="entry name" value="Type_1_exporter"/>
</dbReference>
<keyword evidence="3 8" id="KW-0812">Transmembrane</keyword>
<dbReference type="InterPro" id="IPR011527">
    <property type="entry name" value="ABC1_TM_dom"/>
</dbReference>
<keyword evidence="6 8" id="KW-1133">Transmembrane helix</keyword>
<evidence type="ECO:0000313" key="12">
    <source>
        <dbReference type="Proteomes" id="UP000636800"/>
    </source>
</evidence>
<protein>
    <submittedName>
        <fullName evidence="11">Uncharacterized protein</fullName>
    </submittedName>
</protein>
<comment type="caution">
    <text evidence="11">The sequence shown here is derived from an EMBL/GenBank/DDBJ whole genome shotgun (WGS) entry which is preliminary data.</text>
</comment>
<dbReference type="InterPro" id="IPR027417">
    <property type="entry name" value="P-loop_NTPase"/>
</dbReference>
<sequence length="581" mass="64482">MEKDLPSKWEPILKGWIFSVVSVCCLSVAVPKAGKLPLIWSTVENKRIARDGLALAVLVCARSVANYLQQAFLWEAALGTAFRIRAYVFGQVLQRDIRFFEGNAGGHTGDIAHRLTSEASDVADMMHSVLNAMVSNTLQILLMVTQMVMISPRLVLVSAVGIPFVLIVIGYLGEKLRGISRQANLSAAKLSSYLNEVLPSITFVKASNAEINEKLKFQRLAHIDMMAHLRKKKMKAFVPQFLQVIYVGGLIVLCACSLYISNNSVDGARFFSFTMSLALLIDPIQGIGKAFNELKEGEPALDRLFELAQCDCKVTDKTNAIELCKVTGDIKFCGVTFRYADDMPYVLNGVDIHIKSGERVAFIGPSGEGKTTLVKLLLRFYDPLHGHILLDNQDIQDIAVRSLREHLVLLPQDIMLFSGTVAENIGYKDSFGRIDMECVKNAARIANADEFIRELPHGYETNVGPRGSLLSGGQKQRIALARALYCKSAILILDEPTSALDSRSEILVREGIKSLMENHTVLIIAHRLETVMMADRVFLLESGKVEEISKDLLHERWSAVSLYDSVQQVADEESFQHYKTS</sequence>
<evidence type="ECO:0000256" key="5">
    <source>
        <dbReference type="ARBA" id="ARBA00022840"/>
    </source>
</evidence>
<evidence type="ECO:0000256" key="6">
    <source>
        <dbReference type="ARBA" id="ARBA00022989"/>
    </source>
</evidence>
<feature type="domain" description="ABC transporter" evidence="9">
    <location>
        <begin position="330"/>
        <end position="567"/>
    </location>
</feature>
<evidence type="ECO:0000256" key="8">
    <source>
        <dbReference type="SAM" id="Phobius"/>
    </source>
</evidence>